<evidence type="ECO:0000313" key="4">
    <source>
        <dbReference type="EMBL" id="QGS09393.1"/>
    </source>
</evidence>
<evidence type="ECO:0000256" key="2">
    <source>
        <dbReference type="ARBA" id="ARBA00023125"/>
    </source>
</evidence>
<name>A0A2X4N798_9BACL</name>
<dbReference type="Proteomes" id="UP000425411">
    <property type="component" value="Chromosome"/>
</dbReference>
<accession>A0A2X4N798</accession>
<evidence type="ECO:0000256" key="3">
    <source>
        <dbReference type="HAMAP-Rule" id="MF_00274"/>
    </source>
</evidence>
<dbReference type="PANTHER" id="PTHR33449:SF1">
    <property type="entry name" value="NUCLEOID-ASSOCIATED PROTEIN YBAB"/>
    <property type="match status" value="1"/>
</dbReference>
<proteinExistence type="inferred from homology"/>
<dbReference type="RefSeq" id="WP_004631908.1">
    <property type="nucleotide sequence ID" value="NZ_CAJPMP010000002.1"/>
</dbReference>
<dbReference type="PIRSF" id="PIRSF004555">
    <property type="entry name" value="UCP004555"/>
    <property type="match status" value="1"/>
</dbReference>
<dbReference type="PANTHER" id="PTHR33449">
    <property type="entry name" value="NUCLEOID-ASSOCIATED PROTEIN YBAB"/>
    <property type="match status" value="1"/>
</dbReference>
<dbReference type="FunFam" id="3.30.1310.10:FF:000002">
    <property type="entry name" value="Nucleoid-associated protein IKC_06587"/>
    <property type="match status" value="1"/>
</dbReference>
<dbReference type="GO" id="GO:0005829">
    <property type="term" value="C:cytosol"/>
    <property type="evidence" value="ECO:0007669"/>
    <property type="project" value="TreeGrafter"/>
</dbReference>
<dbReference type="AlphaFoldDB" id="A0A2X4N798"/>
<evidence type="ECO:0000256" key="1">
    <source>
        <dbReference type="ARBA" id="ARBA00022490"/>
    </source>
</evidence>
<keyword evidence="5" id="KW-1185">Reference proteome</keyword>
<keyword evidence="2 3" id="KW-0238">DNA-binding</keyword>
<comment type="subunit">
    <text evidence="3">Homodimer.</text>
</comment>
<protein>
    <recommendedName>
        <fullName evidence="3">Nucleoid-associated protein FOC49_05650</fullName>
    </recommendedName>
</protein>
<dbReference type="InterPro" id="IPR004401">
    <property type="entry name" value="YbaB/EbfC"/>
</dbReference>
<dbReference type="NCBIfam" id="TIGR00103">
    <property type="entry name" value="DNA_YbaB_EbfC"/>
    <property type="match status" value="1"/>
</dbReference>
<dbReference type="Pfam" id="PF02575">
    <property type="entry name" value="YbaB_DNA_bd"/>
    <property type="match status" value="1"/>
</dbReference>
<dbReference type="GO" id="GO:0043590">
    <property type="term" value="C:bacterial nucleoid"/>
    <property type="evidence" value="ECO:0007669"/>
    <property type="project" value="UniProtKB-UniRule"/>
</dbReference>
<dbReference type="Gene3D" id="3.30.1310.10">
    <property type="entry name" value="Nucleoid-associated protein YbaB-like domain"/>
    <property type="match status" value="1"/>
</dbReference>
<dbReference type="SUPFAM" id="SSF82607">
    <property type="entry name" value="YbaB-like"/>
    <property type="match status" value="1"/>
</dbReference>
<dbReference type="InterPro" id="IPR036894">
    <property type="entry name" value="YbaB-like_sf"/>
</dbReference>
<sequence length="105" mass="11552">MRGMGNMQQMMKKMQKMQKDMMAAQESLKDQTVEGTVSGGMVTAVANGDGKILDIKIKEEVVDPDDIEMLQDMVLTAVNDALEKSNKLKEDTMGRFTNGLNIPGL</sequence>
<keyword evidence="1 3" id="KW-0963">Cytoplasm</keyword>
<organism evidence="4 5">
    <name type="scientific">Gemella morbillorum</name>
    <dbReference type="NCBI Taxonomy" id="29391"/>
    <lineage>
        <taxon>Bacteria</taxon>
        <taxon>Bacillati</taxon>
        <taxon>Bacillota</taxon>
        <taxon>Bacilli</taxon>
        <taxon>Bacillales</taxon>
        <taxon>Gemellaceae</taxon>
        <taxon>Gemella</taxon>
    </lineage>
</organism>
<dbReference type="GO" id="GO:0003677">
    <property type="term" value="F:DNA binding"/>
    <property type="evidence" value="ECO:0007669"/>
    <property type="project" value="UniProtKB-UniRule"/>
</dbReference>
<dbReference type="EMBL" id="CP046314">
    <property type="protein sequence ID" value="QGS09393.1"/>
    <property type="molecule type" value="Genomic_DNA"/>
</dbReference>
<comment type="similarity">
    <text evidence="3">Belongs to the YbaB/EbfC family.</text>
</comment>
<reference evidence="4 5" key="1">
    <citation type="submission" date="2019-11" db="EMBL/GenBank/DDBJ databases">
        <title>FDA dAtabase for Regulatory Grade micrObial Sequences (FDA-ARGOS): Supporting development and validation of Infectious Disease Dx tests.</title>
        <authorList>
            <person name="Turner S."/>
            <person name="Byrd R."/>
            <person name="Tallon L."/>
            <person name="Sadzewicz L."/>
            <person name="Vavikolanu K."/>
            <person name="Mehta A."/>
            <person name="Aluvathingal J."/>
            <person name="Nadendla S."/>
            <person name="Myers T."/>
            <person name="Yan Y."/>
            <person name="Sichtig H."/>
        </authorList>
    </citation>
    <scope>NUCLEOTIDE SEQUENCE [LARGE SCALE GENOMIC DNA]</scope>
    <source>
        <strain evidence="4 5">FDAARGOS_741</strain>
    </source>
</reference>
<gene>
    <name evidence="4" type="ORF">FOC49_05650</name>
</gene>
<dbReference type="GeneID" id="93207603"/>
<dbReference type="HAMAP" id="MF_00274">
    <property type="entry name" value="DNA_YbaB_EbfC"/>
    <property type="match status" value="1"/>
</dbReference>
<comment type="subcellular location">
    <subcellularLocation>
        <location evidence="3">Cytoplasm</location>
        <location evidence="3">Nucleoid</location>
    </subcellularLocation>
</comment>
<comment type="function">
    <text evidence="3">Binds to DNA and alters its conformation. May be involved in regulation of gene expression, nucleoid organization and DNA protection.</text>
</comment>
<evidence type="ECO:0000313" key="5">
    <source>
        <dbReference type="Proteomes" id="UP000425411"/>
    </source>
</evidence>
<dbReference type="OrthoDB" id="9795263at2"/>